<dbReference type="Proteomes" id="UP001066276">
    <property type="component" value="Chromosome 6"/>
</dbReference>
<feature type="region of interest" description="Disordered" evidence="1">
    <location>
        <begin position="67"/>
        <end position="121"/>
    </location>
</feature>
<name>A0AAV7QVU6_PLEWA</name>
<comment type="caution">
    <text evidence="2">The sequence shown here is derived from an EMBL/GenBank/DDBJ whole genome shotgun (WGS) entry which is preliminary data.</text>
</comment>
<protein>
    <submittedName>
        <fullName evidence="2">Uncharacterized protein</fullName>
    </submittedName>
</protein>
<sequence>MAAVDLFAPTPTPPIDRSCSSTSAKKTPIPVLRVKGVWSAPATRAASVTWSQSTASPPPVKHIKLERGRRDRVKTPGGKNVNKGPRGIAESAVTPPKVLKGQKKSAQSGKSNMAEKGTILPGGRDATAITVVTGQETTAGFSAQEGSSIITGQETTAGVSAQEGSSIVTGQETTARVSAQEGSSIVTGQETTARVSAQEGPAATALLGNEGPSCHTPMHRSETAMASTAEQVRDRHGKAPLNRAKHR</sequence>
<proteinExistence type="predicted"/>
<evidence type="ECO:0000256" key="1">
    <source>
        <dbReference type="SAM" id="MobiDB-lite"/>
    </source>
</evidence>
<dbReference type="AlphaFoldDB" id="A0AAV7QVU6"/>
<evidence type="ECO:0000313" key="3">
    <source>
        <dbReference type="Proteomes" id="UP001066276"/>
    </source>
</evidence>
<feature type="region of interest" description="Disordered" evidence="1">
    <location>
        <begin position="204"/>
        <end position="247"/>
    </location>
</feature>
<accession>A0AAV7QVU6</accession>
<organism evidence="2 3">
    <name type="scientific">Pleurodeles waltl</name>
    <name type="common">Iberian ribbed newt</name>
    <dbReference type="NCBI Taxonomy" id="8319"/>
    <lineage>
        <taxon>Eukaryota</taxon>
        <taxon>Metazoa</taxon>
        <taxon>Chordata</taxon>
        <taxon>Craniata</taxon>
        <taxon>Vertebrata</taxon>
        <taxon>Euteleostomi</taxon>
        <taxon>Amphibia</taxon>
        <taxon>Batrachia</taxon>
        <taxon>Caudata</taxon>
        <taxon>Salamandroidea</taxon>
        <taxon>Salamandridae</taxon>
        <taxon>Pleurodelinae</taxon>
        <taxon>Pleurodeles</taxon>
    </lineage>
</organism>
<feature type="region of interest" description="Disordered" evidence="1">
    <location>
        <begin position="1"/>
        <end position="24"/>
    </location>
</feature>
<keyword evidence="3" id="KW-1185">Reference proteome</keyword>
<feature type="compositionally biased region" description="Basic residues" evidence="1">
    <location>
        <begin position="235"/>
        <end position="247"/>
    </location>
</feature>
<reference evidence="2" key="1">
    <citation type="journal article" date="2022" name="bioRxiv">
        <title>Sequencing and chromosome-scale assembly of the giantPleurodeles waltlgenome.</title>
        <authorList>
            <person name="Brown T."/>
            <person name="Elewa A."/>
            <person name="Iarovenko S."/>
            <person name="Subramanian E."/>
            <person name="Araus A.J."/>
            <person name="Petzold A."/>
            <person name="Susuki M."/>
            <person name="Suzuki K.-i.T."/>
            <person name="Hayashi T."/>
            <person name="Toyoda A."/>
            <person name="Oliveira C."/>
            <person name="Osipova E."/>
            <person name="Leigh N.D."/>
            <person name="Simon A."/>
            <person name="Yun M.H."/>
        </authorList>
    </citation>
    <scope>NUCLEOTIDE SEQUENCE</scope>
    <source>
        <strain evidence="2">20211129_DDA</strain>
        <tissue evidence="2">Liver</tissue>
    </source>
</reference>
<dbReference type="EMBL" id="JANPWB010000010">
    <property type="protein sequence ID" value="KAJ1143320.1"/>
    <property type="molecule type" value="Genomic_DNA"/>
</dbReference>
<feature type="region of interest" description="Disordered" evidence="1">
    <location>
        <begin position="154"/>
        <end position="188"/>
    </location>
</feature>
<evidence type="ECO:0000313" key="2">
    <source>
        <dbReference type="EMBL" id="KAJ1143320.1"/>
    </source>
</evidence>
<gene>
    <name evidence="2" type="ORF">NDU88_009630</name>
</gene>